<dbReference type="RefSeq" id="WP_135773475.1">
    <property type="nucleotide sequence ID" value="NZ_RQEY01000012.1"/>
</dbReference>
<protein>
    <submittedName>
        <fullName evidence="2">Uncharacterized protein</fullName>
    </submittedName>
</protein>
<gene>
    <name evidence="2" type="ORF">EHO65_07275</name>
</gene>
<evidence type="ECO:0000313" key="2">
    <source>
        <dbReference type="EMBL" id="TGK41224.1"/>
    </source>
</evidence>
<keyword evidence="3" id="KW-1185">Reference proteome</keyword>
<evidence type="ECO:0000256" key="1">
    <source>
        <dbReference type="SAM" id="MobiDB-lite"/>
    </source>
</evidence>
<feature type="region of interest" description="Disordered" evidence="1">
    <location>
        <begin position="1"/>
        <end position="22"/>
    </location>
</feature>
<accession>A0A4R9H6L3</accession>
<comment type="caution">
    <text evidence="2">The sequence shown here is derived from an EMBL/GenBank/DDBJ whole genome shotgun (WGS) entry which is preliminary data.</text>
</comment>
<organism evidence="2 3">
    <name type="scientific">Leptospira andrefontaineae</name>
    <dbReference type="NCBI Taxonomy" id="2484976"/>
    <lineage>
        <taxon>Bacteria</taxon>
        <taxon>Pseudomonadati</taxon>
        <taxon>Spirochaetota</taxon>
        <taxon>Spirochaetia</taxon>
        <taxon>Leptospirales</taxon>
        <taxon>Leptospiraceae</taxon>
        <taxon>Leptospira</taxon>
    </lineage>
</organism>
<dbReference type="OrthoDB" id="339654at2"/>
<dbReference type="EMBL" id="RQEY01000012">
    <property type="protein sequence ID" value="TGK41224.1"/>
    <property type="molecule type" value="Genomic_DNA"/>
</dbReference>
<evidence type="ECO:0000313" key="3">
    <source>
        <dbReference type="Proteomes" id="UP000298097"/>
    </source>
</evidence>
<feature type="compositionally biased region" description="Basic and acidic residues" evidence="1">
    <location>
        <begin position="1"/>
        <end position="20"/>
    </location>
</feature>
<dbReference type="Proteomes" id="UP000298097">
    <property type="component" value="Unassembled WGS sequence"/>
</dbReference>
<dbReference type="AlphaFoldDB" id="A0A4R9H6L3"/>
<proteinExistence type="predicted"/>
<reference evidence="2" key="1">
    <citation type="journal article" date="2019" name="PLoS Negl. Trop. Dis.">
        <title>Revisiting the worldwide diversity of Leptospira species in the environment.</title>
        <authorList>
            <person name="Vincent A.T."/>
            <person name="Schiettekatte O."/>
            <person name="Bourhy P."/>
            <person name="Veyrier F.J."/>
            <person name="Picardeau M."/>
        </authorList>
    </citation>
    <scope>NUCLEOTIDE SEQUENCE [LARGE SCALE GENOMIC DNA]</scope>
    <source>
        <strain evidence="2">201800301</strain>
    </source>
</reference>
<name>A0A4R9H6L3_9LEPT</name>
<sequence>MEKETSLIDKKQNVQEDRKPLSVVGKKQINPEEFLLEKEKTLGKLISPRFREFFYRKLKELKDPEKAWSSIHGN</sequence>